<dbReference type="PANTHER" id="PTHR35866">
    <property type="entry name" value="PUTATIVE-RELATED"/>
    <property type="match status" value="1"/>
</dbReference>
<dbReference type="Proteomes" id="UP000730161">
    <property type="component" value="Unassembled WGS sequence"/>
</dbReference>
<gene>
    <name evidence="1" type="ORF">RJ53_09000</name>
</gene>
<dbReference type="Pfam" id="PF03692">
    <property type="entry name" value="CxxCxxCC"/>
    <property type="match status" value="1"/>
</dbReference>
<reference evidence="1" key="1">
    <citation type="submission" date="2014-12" db="EMBL/GenBank/DDBJ databases">
        <authorList>
            <person name="Huang H.-H."/>
            <person name="Chen S.-C."/>
            <person name="Lai M.-C."/>
        </authorList>
    </citation>
    <scope>NUCLEOTIDE SEQUENCE</scope>
    <source>
        <strain evidence="1">K1F9705b</strain>
    </source>
</reference>
<protein>
    <submittedName>
        <fullName evidence="1">Fe-S oxidoreductase</fullName>
    </submittedName>
</protein>
<sequence length="248" mass="28547">MQMSATPRLTRMIERLNQEREALLAYPWDELVTIIQEVGFSCTCCGRCCTREFNGHLLLLEEDTERVLEMAPGALIPAPYFEYCDNTGILYTSGYTLRMKEDGSCHFLGPDRRCTIYAERMGICRLYPYMLHREPGEDGSIDWRQIAGLNQHGEYHDEIERVEAEKIAAAVLTYEEAYLAEEIAFLEALKAHFQKEKLRHIPKILDQQMAAFRRGEPVPVKIYYKGAFVDGIADCRESGMEPHRPGKR</sequence>
<proteinExistence type="predicted"/>
<keyword evidence="2" id="KW-1185">Reference proteome</keyword>
<dbReference type="PANTHER" id="PTHR35866:SF1">
    <property type="entry name" value="YKGJ FAMILY CYSTEINE CLUSTER PROTEIN"/>
    <property type="match status" value="1"/>
</dbReference>
<organism evidence="1 2">
    <name type="scientific">Methanocalculus chunghsingensis</name>
    <dbReference type="NCBI Taxonomy" id="156457"/>
    <lineage>
        <taxon>Archaea</taxon>
        <taxon>Methanobacteriati</taxon>
        <taxon>Methanobacteriota</taxon>
        <taxon>Stenosarchaea group</taxon>
        <taxon>Methanomicrobia</taxon>
        <taxon>Methanomicrobiales</taxon>
        <taxon>Methanocalculaceae</taxon>
        <taxon>Methanocalculus</taxon>
    </lineage>
</organism>
<accession>A0A8J8B5B7</accession>
<evidence type="ECO:0000313" key="1">
    <source>
        <dbReference type="EMBL" id="MBR1369611.1"/>
    </source>
</evidence>
<comment type="caution">
    <text evidence="1">The sequence shown here is derived from an EMBL/GenBank/DDBJ whole genome shotgun (WGS) entry which is preliminary data.</text>
</comment>
<dbReference type="AlphaFoldDB" id="A0A8J8B5B7"/>
<dbReference type="EMBL" id="JWHL01000015">
    <property type="protein sequence ID" value="MBR1369611.1"/>
    <property type="molecule type" value="Genomic_DNA"/>
</dbReference>
<dbReference type="InterPro" id="IPR005358">
    <property type="entry name" value="Puta_zinc/iron-chelating_dom"/>
</dbReference>
<evidence type="ECO:0000313" key="2">
    <source>
        <dbReference type="Proteomes" id="UP000730161"/>
    </source>
</evidence>
<name>A0A8J8B5B7_9EURY</name>